<organism evidence="2 3">
    <name type="scientific">Phocaeicola faecium</name>
    <dbReference type="NCBI Taxonomy" id="2762213"/>
    <lineage>
        <taxon>Bacteria</taxon>
        <taxon>Pseudomonadati</taxon>
        <taxon>Bacteroidota</taxon>
        <taxon>Bacteroidia</taxon>
        <taxon>Bacteroidales</taxon>
        <taxon>Bacteroidaceae</taxon>
        <taxon>Phocaeicola</taxon>
    </lineage>
</organism>
<dbReference type="EC" id="3.1.3.73" evidence="1"/>
<evidence type="ECO:0000256" key="1">
    <source>
        <dbReference type="NCBIfam" id="TIGR03162"/>
    </source>
</evidence>
<comment type="caution">
    <text evidence="2">The sequence shown here is derived from an EMBL/GenBank/DDBJ whole genome shotgun (WGS) entry which is preliminary data.</text>
</comment>
<sequence length="176" mass="20094">MKVYLIRHTSVDVPAGTCYGQTDVPLRDSFEEEADAVFNRIEGMKFDKVYTSPLSRCLRLASYCGYTDAKRDRRLKEIDFGKWEMQKFSEIKDARIEEWYEDFLHVPATGGESFMDLYGRVASFLDELKQADYRRVLIFAHGGVLICAQAYAGVIDISRAFDALSPYGGMVEIDLL</sequence>
<protein>
    <recommendedName>
        <fullName evidence="1">Alpha-ribazole phosphatase</fullName>
        <ecNumber evidence="1">3.1.3.73</ecNumber>
    </recommendedName>
</protein>
<dbReference type="Pfam" id="PF00300">
    <property type="entry name" value="His_Phos_1"/>
    <property type="match status" value="1"/>
</dbReference>
<dbReference type="InterPro" id="IPR050275">
    <property type="entry name" value="PGM_Phosphatase"/>
</dbReference>
<dbReference type="EMBL" id="JACSPQ010000019">
    <property type="protein sequence ID" value="MBD8003024.1"/>
    <property type="molecule type" value="Genomic_DNA"/>
</dbReference>
<keyword evidence="3" id="KW-1185">Reference proteome</keyword>
<gene>
    <name evidence="2" type="primary">cobC</name>
    <name evidence="2" type="ORF">H9626_12510</name>
</gene>
<dbReference type="Gene3D" id="3.40.50.1240">
    <property type="entry name" value="Phosphoglycerate mutase-like"/>
    <property type="match status" value="1"/>
</dbReference>
<dbReference type="PANTHER" id="PTHR48100">
    <property type="entry name" value="BROAD-SPECIFICITY PHOSPHATASE YOR283W-RELATED"/>
    <property type="match status" value="1"/>
</dbReference>
<dbReference type="InterPro" id="IPR017578">
    <property type="entry name" value="Ribazole_CobC"/>
</dbReference>
<name>A0ABR8VE23_9BACT</name>
<accession>A0ABR8VE23</accession>
<dbReference type="CDD" id="cd07067">
    <property type="entry name" value="HP_PGM_like"/>
    <property type="match status" value="1"/>
</dbReference>
<dbReference type="RefSeq" id="WP_191710694.1">
    <property type="nucleotide sequence ID" value="NZ_JACSPQ010000019.1"/>
</dbReference>
<evidence type="ECO:0000313" key="3">
    <source>
        <dbReference type="Proteomes" id="UP000616346"/>
    </source>
</evidence>
<dbReference type="SUPFAM" id="SSF53254">
    <property type="entry name" value="Phosphoglycerate mutase-like"/>
    <property type="match status" value="1"/>
</dbReference>
<dbReference type="NCBIfam" id="TIGR03162">
    <property type="entry name" value="ribazole_cobC"/>
    <property type="match status" value="1"/>
</dbReference>
<evidence type="ECO:0000313" key="2">
    <source>
        <dbReference type="EMBL" id="MBD8003024.1"/>
    </source>
</evidence>
<reference evidence="2 3" key="1">
    <citation type="submission" date="2020-08" db="EMBL/GenBank/DDBJ databases">
        <title>A Genomic Blueprint of the Chicken Gut Microbiome.</title>
        <authorList>
            <person name="Gilroy R."/>
            <person name="Ravi A."/>
            <person name="Getino M."/>
            <person name="Pursley I."/>
            <person name="Horton D.L."/>
            <person name="Alikhan N.-F."/>
            <person name="Baker D."/>
            <person name="Gharbi K."/>
            <person name="Hall N."/>
            <person name="Watson M."/>
            <person name="Adriaenssens E.M."/>
            <person name="Foster-Nyarko E."/>
            <person name="Jarju S."/>
            <person name="Secka A."/>
            <person name="Antonio M."/>
            <person name="Oren A."/>
            <person name="Chaudhuri R."/>
            <person name="La Ragione R.M."/>
            <person name="Hildebrand F."/>
            <person name="Pallen M.J."/>
        </authorList>
    </citation>
    <scope>NUCLEOTIDE SEQUENCE [LARGE SCALE GENOMIC DNA]</scope>
    <source>
        <strain evidence="2 3">Sa1YUN3</strain>
    </source>
</reference>
<dbReference type="Proteomes" id="UP000616346">
    <property type="component" value="Unassembled WGS sequence"/>
</dbReference>
<dbReference type="SMART" id="SM00855">
    <property type="entry name" value="PGAM"/>
    <property type="match status" value="1"/>
</dbReference>
<dbReference type="InterPro" id="IPR029033">
    <property type="entry name" value="His_PPase_superfam"/>
</dbReference>
<dbReference type="InterPro" id="IPR013078">
    <property type="entry name" value="His_Pase_superF_clade-1"/>
</dbReference>
<proteinExistence type="predicted"/>